<feature type="binding site" evidence="6">
    <location>
        <position position="399"/>
    </location>
    <ligand>
        <name>alpha-maltose 1-phosphate</name>
        <dbReference type="ChEBI" id="CHEBI:63576"/>
    </ligand>
</feature>
<evidence type="ECO:0000256" key="6">
    <source>
        <dbReference type="HAMAP-Rule" id="MF_02124"/>
    </source>
</evidence>
<evidence type="ECO:0000256" key="4">
    <source>
        <dbReference type="ARBA" id="ARBA00023277"/>
    </source>
</evidence>
<dbReference type="GO" id="GO:0004553">
    <property type="term" value="F:hydrolase activity, hydrolyzing O-glycosyl compounds"/>
    <property type="evidence" value="ECO:0007669"/>
    <property type="project" value="InterPro"/>
</dbReference>
<evidence type="ECO:0000256" key="1">
    <source>
        <dbReference type="ARBA" id="ARBA00011738"/>
    </source>
</evidence>
<evidence type="ECO:0000256" key="5">
    <source>
        <dbReference type="ARBA" id="ARBA00048735"/>
    </source>
</evidence>
<feature type="binding site" evidence="6">
    <location>
        <position position="328"/>
    </location>
    <ligand>
        <name>alpha-maltose 1-phosphate</name>
        <dbReference type="ChEBI" id="CHEBI:63576"/>
    </ligand>
</feature>
<dbReference type="SUPFAM" id="SSF51445">
    <property type="entry name" value="(Trans)glycosidases"/>
    <property type="match status" value="1"/>
</dbReference>
<keyword evidence="4 6" id="KW-0119">Carbohydrate metabolism</keyword>
<dbReference type="InterPro" id="IPR026585">
    <property type="entry name" value="GlgE"/>
</dbReference>
<dbReference type="Gene3D" id="2.60.40.10">
    <property type="entry name" value="Immunoglobulins"/>
    <property type="match status" value="1"/>
</dbReference>
<accession>A0A7K0BQ90</accession>
<organism evidence="8 9">
    <name type="scientific">Actinomadura macrotermitis</name>
    <dbReference type="NCBI Taxonomy" id="2585200"/>
    <lineage>
        <taxon>Bacteria</taxon>
        <taxon>Bacillati</taxon>
        <taxon>Actinomycetota</taxon>
        <taxon>Actinomycetes</taxon>
        <taxon>Streptosporangiales</taxon>
        <taxon>Thermomonosporaceae</taxon>
        <taxon>Actinomadura</taxon>
    </lineage>
</organism>
<feature type="binding site" evidence="6">
    <location>
        <position position="268"/>
    </location>
    <ligand>
        <name>alpha-maltose 1-phosphate</name>
        <dbReference type="ChEBI" id="CHEBI:63576"/>
    </ligand>
</feature>
<feature type="domain" description="Glycosyl hydrolase family 13 catalytic" evidence="7">
    <location>
        <begin position="209"/>
        <end position="567"/>
    </location>
</feature>
<dbReference type="GO" id="GO:0030979">
    <property type="term" value="P:alpha-glucan biosynthetic process"/>
    <property type="evidence" value="ECO:0007669"/>
    <property type="project" value="UniProtKB-UniRule"/>
</dbReference>
<dbReference type="Proteomes" id="UP000487268">
    <property type="component" value="Unassembled WGS sequence"/>
</dbReference>
<evidence type="ECO:0000256" key="2">
    <source>
        <dbReference type="ARBA" id="ARBA00022676"/>
    </source>
</evidence>
<dbReference type="InterPro" id="IPR013780">
    <property type="entry name" value="Glyco_hydro_b"/>
</dbReference>
<comment type="function">
    <text evidence="6">Maltosyltransferase that uses maltose 1-phosphate (M1P) as the sugar donor to elongate linear or branched alpha-(1-&gt;4)-glucans. Is involved in a branched alpha-glucan biosynthetic pathway from trehalose, together with TreS, Mak and GlgB.</text>
</comment>
<dbReference type="CDD" id="cd11344">
    <property type="entry name" value="AmyAc_GlgE_like"/>
    <property type="match status" value="1"/>
</dbReference>
<dbReference type="OrthoDB" id="9805159at2"/>
<evidence type="ECO:0000313" key="9">
    <source>
        <dbReference type="Proteomes" id="UP000487268"/>
    </source>
</evidence>
<dbReference type="HAMAP" id="MF_02124">
    <property type="entry name" value="GlgE"/>
    <property type="match status" value="1"/>
</dbReference>
<dbReference type="PANTHER" id="PTHR47786:SF2">
    <property type="entry name" value="GLYCOSYL HYDROLASE FAMILY 13 CATALYTIC DOMAIN-CONTAINING PROTEIN"/>
    <property type="match status" value="1"/>
</dbReference>
<feature type="site" description="Transition state stabilizer" evidence="6">
    <location>
        <position position="484"/>
    </location>
</feature>
<sequence>MRDGSKSSLKAGMTEIGRIPVLDVEPRPSGGRWPAKAVPGETFQVSATVFREGHEMLGAAVVLRDPDGEVGPPVRMTEIVPGMDRLAADVTPTATGRWHFRVEAWGDPIAHWRHDAEIKIPRGQDVELMLAEGSLLFARAAEGLPAHDRPAYTRLAKLMADRTVPAAKRLAAASTPDIRAFEERYPLRDLLTVTDWYPLTVERERALYGSWYEFFPRSEGASVDPMGRRGPMSGTFRTAMKRLPAVADMGFDVVYLPPIHPIGRTFRKGPNNTLEAGPYDPGSPWAIGSPDGGHDAVHPDLGTIEDFDAFVAYAGDHGLEVALDLALQCSPDHPWVAAHPEWFTTRADGTIAYAENPPKKYQDIYPLNFDNDPEGIYQEVLRVVRHWMDHGVRIFRVDNPHTKPVAFWERLLGEIARTDPDVLFLAEAFTRPAMMHTLAKIGFHQSYTYFTWKNSRADLEEYFTELSGPAAAYMRPNAFVNTPDILNEYLVHGGRPAFEIRAVLAALLSPSWGVYSGYELIENTPVRPGSEEYRDSEKYQYRPRDWEAAEREGRSIAPLITRLNGLRRAHPALQRLRDLHFHHADQDEIVCFSKRVLDDVVLAVVTLNPHQAREATVHLDLPALGLAPDAEFAVTDELSGEEYTWRQANYVRLDPHVQPAHIFTLRRNPS</sequence>
<gene>
    <name evidence="8" type="primary">glgE2</name>
    <name evidence="6" type="synonym">glgE</name>
    <name evidence="8" type="ORF">ACRB68_12270</name>
</gene>
<dbReference type="EMBL" id="WEGH01000001">
    <property type="protein sequence ID" value="MQY03186.1"/>
    <property type="molecule type" value="Genomic_DNA"/>
</dbReference>
<proteinExistence type="inferred from homology"/>
<keyword evidence="2 6" id="KW-0328">Glycosyltransferase</keyword>
<feature type="binding site" evidence="6">
    <location>
        <begin position="538"/>
        <end position="539"/>
    </location>
    <ligand>
        <name>alpha-maltose 1-phosphate</name>
        <dbReference type="ChEBI" id="CHEBI:63576"/>
    </ligand>
</feature>
<dbReference type="Pfam" id="PF11896">
    <property type="entry name" value="GlgE_dom_N_S"/>
    <property type="match status" value="1"/>
</dbReference>
<feature type="active site" description="Nucleophile" evidence="6">
    <location>
        <position position="398"/>
    </location>
</feature>
<dbReference type="Gene3D" id="3.20.20.80">
    <property type="entry name" value="Glycosidases"/>
    <property type="match status" value="1"/>
</dbReference>
<dbReference type="EC" id="2.4.99.16" evidence="6"/>
<dbReference type="Pfam" id="PF21702">
    <property type="entry name" value="GLGE_C"/>
    <property type="match status" value="1"/>
</dbReference>
<dbReference type="Gene3D" id="1.20.58.80">
    <property type="entry name" value="Phosphotransferase system, lactose/cellobiose-type IIA subunit"/>
    <property type="match status" value="1"/>
</dbReference>
<dbReference type="GO" id="GO:0016758">
    <property type="term" value="F:hexosyltransferase activity"/>
    <property type="evidence" value="ECO:0007669"/>
    <property type="project" value="UniProtKB-UniRule"/>
</dbReference>
<feature type="binding site" evidence="6">
    <location>
        <position position="363"/>
    </location>
    <ligand>
        <name>alpha-maltose 1-phosphate</name>
        <dbReference type="ChEBI" id="CHEBI:63576"/>
    </ligand>
</feature>
<dbReference type="SMART" id="SM00642">
    <property type="entry name" value="Aamy"/>
    <property type="match status" value="1"/>
</dbReference>
<comment type="similarity">
    <text evidence="6">Belongs to the glycosyl hydrolase 13 family. GlgE subfamily.</text>
</comment>
<evidence type="ECO:0000256" key="3">
    <source>
        <dbReference type="ARBA" id="ARBA00022679"/>
    </source>
</evidence>
<dbReference type="InterPro" id="IPR049171">
    <property type="entry name" value="GLGE_C"/>
</dbReference>
<dbReference type="InterPro" id="IPR006047">
    <property type="entry name" value="GH13_cat_dom"/>
</dbReference>
<evidence type="ECO:0000313" key="8">
    <source>
        <dbReference type="EMBL" id="MQY03186.1"/>
    </source>
</evidence>
<dbReference type="InterPro" id="IPR013783">
    <property type="entry name" value="Ig-like_fold"/>
</dbReference>
<comment type="caution">
    <text evidence="8">The sequence shown here is derived from an EMBL/GenBank/DDBJ whole genome shotgun (WGS) entry which is preliminary data.</text>
</comment>
<keyword evidence="3 6" id="KW-0808">Transferase</keyword>
<evidence type="ECO:0000259" key="7">
    <source>
        <dbReference type="SMART" id="SM00642"/>
    </source>
</evidence>
<keyword evidence="9" id="KW-1185">Reference proteome</keyword>
<dbReference type="AlphaFoldDB" id="A0A7K0BQ90"/>
<feature type="active site" description="Proton donor" evidence="6">
    <location>
        <position position="427"/>
    </location>
</feature>
<dbReference type="InterPro" id="IPR021828">
    <property type="entry name" value="GlgE_dom_N/S"/>
</dbReference>
<protein>
    <recommendedName>
        <fullName evidence="6">Alpha-1,4-glucan:maltose-1-phosphate maltosyltransferase</fullName>
        <shortName evidence="6">GMPMT</shortName>
        <ecNumber evidence="6">2.4.99.16</ecNumber>
    </recommendedName>
    <alternativeName>
        <fullName evidence="6">(1-&gt;4)-alpha-D-glucan:maltose-1-phosphate alpha-D-maltosyltransferase</fullName>
    </alternativeName>
</protein>
<comment type="subunit">
    <text evidence="1 6">Homodimer.</text>
</comment>
<reference evidence="8 9" key="1">
    <citation type="submission" date="2019-10" db="EMBL/GenBank/DDBJ databases">
        <title>Actinomadura rubteroloni sp. nov. and Actinomadura macrotermitis sp. nov., isolated from the gut of fungus growing-termite Macrotermes natalensis.</title>
        <authorList>
            <person name="Benndorf R."/>
            <person name="Martin K."/>
            <person name="Kuefner M."/>
            <person name="De Beer W."/>
            <person name="Kaster A.-K."/>
            <person name="Vollmers J."/>
            <person name="Poulsen M."/>
            <person name="Beemelmanns C."/>
        </authorList>
    </citation>
    <scope>NUCLEOTIDE SEQUENCE [LARGE SCALE GENOMIC DNA]</scope>
    <source>
        <strain evidence="8 9">RB68</strain>
    </source>
</reference>
<comment type="catalytic activity">
    <reaction evidence="5 6">
        <text>alpha-maltose 1-phosphate + [(1-&gt;4)-alpha-D-glucosyl](n) = [(1-&gt;4)-alpha-D-glucosyl](n+2) + phosphate</text>
        <dbReference type="Rhea" id="RHEA:42692"/>
        <dbReference type="Rhea" id="RHEA-COMP:9584"/>
        <dbReference type="Rhea" id="RHEA-COMP:10183"/>
        <dbReference type="ChEBI" id="CHEBI:15444"/>
        <dbReference type="ChEBI" id="CHEBI:43474"/>
        <dbReference type="ChEBI" id="CHEBI:63576"/>
        <dbReference type="EC" id="2.4.99.16"/>
    </reaction>
</comment>
<dbReference type="Gene3D" id="2.60.40.1180">
    <property type="entry name" value="Golgi alpha-mannosidase II"/>
    <property type="match status" value="1"/>
</dbReference>
<name>A0A7K0BQ90_9ACTN</name>
<dbReference type="PANTHER" id="PTHR47786">
    <property type="entry name" value="ALPHA-1,4-GLUCAN:MALTOSE-1-PHOSPHATE MALTOSYLTRANSFERASE"/>
    <property type="match status" value="1"/>
</dbReference>
<dbReference type="InterPro" id="IPR017853">
    <property type="entry name" value="GH"/>
</dbReference>